<reference evidence="5 6" key="1">
    <citation type="submission" date="2016-10" db="EMBL/GenBank/DDBJ databases">
        <authorList>
            <person name="de Groot N.N."/>
        </authorList>
    </citation>
    <scope>NUCLEOTIDE SEQUENCE [LARGE SCALE GENOMIC DNA]</scope>
    <source>
        <strain evidence="5 6">TC2-24</strain>
    </source>
</reference>
<accession>A0A1I0M7J3</accession>
<evidence type="ECO:0000259" key="4">
    <source>
        <dbReference type="PROSITE" id="PS51459"/>
    </source>
</evidence>
<feature type="site" description="Important for autoinhibition of adenylyltransferase activity" evidence="3">
    <location>
        <position position="45"/>
    </location>
</feature>
<dbReference type="PANTHER" id="PTHR13504">
    <property type="entry name" value="FIDO DOMAIN-CONTAINING PROTEIN DDB_G0283145"/>
    <property type="match status" value="1"/>
</dbReference>
<dbReference type="Gene3D" id="1.10.3290.10">
    <property type="entry name" value="Fido-like domain"/>
    <property type="match status" value="1"/>
</dbReference>
<evidence type="ECO:0000313" key="6">
    <source>
        <dbReference type="Proteomes" id="UP000199373"/>
    </source>
</evidence>
<organism evidence="5 6">
    <name type="scientific">Prevotella aff. ruminicola Tc2-24</name>
    <dbReference type="NCBI Taxonomy" id="81582"/>
    <lineage>
        <taxon>Bacteria</taxon>
        <taxon>Pseudomonadati</taxon>
        <taxon>Bacteroidota</taxon>
        <taxon>Bacteroidia</taxon>
        <taxon>Bacteroidales</taxon>
        <taxon>Prevotellaceae</taxon>
        <taxon>Prevotella</taxon>
    </lineage>
</organism>
<dbReference type="PROSITE" id="PS51459">
    <property type="entry name" value="FIDO"/>
    <property type="match status" value="1"/>
</dbReference>
<feature type="binding site" evidence="2">
    <location>
        <begin position="182"/>
        <end position="189"/>
    </location>
    <ligand>
        <name>ATP</name>
        <dbReference type="ChEBI" id="CHEBI:30616"/>
    </ligand>
</feature>
<dbReference type="EMBL" id="FOIQ01000001">
    <property type="protein sequence ID" value="SEV83924.1"/>
    <property type="molecule type" value="Genomic_DNA"/>
</dbReference>
<keyword evidence="2" id="KW-0067">ATP-binding</keyword>
<evidence type="ECO:0000256" key="2">
    <source>
        <dbReference type="PIRSR" id="PIRSR640198-2"/>
    </source>
</evidence>
<protein>
    <submittedName>
        <fullName evidence="5">Fic/DOC family protein</fullName>
    </submittedName>
</protein>
<proteinExistence type="predicted"/>
<evidence type="ECO:0000313" key="5">
    <source>
        <dbReference type="EMBL" id="SEV83924.1"/>
    </source>
</evidence>
<dbReference type="Proteomes" id="UP000199373">
    <property type="component" value="Unassembled WGS sequence"/>
</dbReference>
<dbReference type="PANTHER" id="PTHR13504:SF38">
    <property type="entry name" value="FIDO DOMAIN-CONTAINING PROTEIN"/>
    <property type="match status" value="1"/>
</dbReference>
<sequence length="259" mass="30005">MFEKEIEQYESIRQEYQRKISKRMSQKQWMEYNEILFSAHSCAIEGNSFTVDDTRILREQGMAMVPVGRSLLECTEMADQFRAFDYMVTHLDHAFDEMLLKEINRLVTEHTLSYRVPDAVAGAYTTEDMAAGDTVFGNHEELIARVPKLMASTCRALDDGQHPMVVAAKWHGYYEYLHPFRDGNGRTGRLLSNFILLKTGHPLLIIRIEDRAAYISALKQIRTEGTDEHLVAFFFKTAIDRMTSELEQKRKNSLPTMFF</sequence>
<feature type="active site" evidence="1">
    <location>
        <position position="178"/>
    </location>
</feature>
<dbReference type="AlphaFoldDB" id="A0A1I0M7J3"/>
<dbReference type="InterPro" id="IPR040198">
    <property type="entry name" value="Fido_containing"/>
</dbReference>
<feature type="domain" description="Fido" evidence="4">
    <location>
        <begin position="95"/>
        <end position="236"/>
    </location>
</feature>
<dbReference type="GO" id="GO:0005524">
    <property type="term" value="F:ATP binding"/>
    <property type="evidence" value="ECO:0007669"/>
    <property type="project" value="UniProtKB-KW"/>
</dbReference>
<dbReference type="InterPro" id="IPR003812">
    <property type="entry name" value="Fido"/>
</dbReference>
<name>A0A1I0M7J3_9BACT</name>
<dbReference type="SUPFAM" id="SSF140931">
    <property type="entry name" value="Fic-like"/>
    <property type="match status" value="1"/>
</dbReference>
<dbReference type="InterPro" id="IPR036597">
    <property type="entry name" value="Fido-like_dom_sf"/>
</dbReference>
<gene>
    <name evidence="5" type="ORF">SAMN04487850_0373</name>
</gene>
<keyword evidence="6" id="KW-1185">Reference proteome</keyword>
<dbReference type="Pfam" id="PF02661">
    <property type="entry name" value="Fic"/>
    <property type="match status" value="1"/>
</dbReference>
<evidence type="ECO:0000256" key="3">
    <source>
        <dbReference type="PIRSR" id="PIRSR640198-3"/>
    </source>
</evidence>
<evidence type="ECO:0000256" key="1">
    <source>
        <dbReference type="PIRSR" id="PIRSR640198-1"/>
    </source>
</evidence>
<keyword evidence="2" id="KW-0547">Nucleotide-binding</keyword>